<dbReference type="STRING" id="316055.RPE_3798"/>
<dbReference type="OrthoDB" id="266313at2"/>
<accession>Q07K07</accession>
<dbReference type="CDD" id="cd00130">
    <property type="entry name" value="PAS"/>
    <property type="match status" value="1"/>
</dbReference>
<dbReference type="InterPro" id="IPR000014">
    <property type="entry name" value="PAS"/>
</dbReference>
<dbReference type="InterPro" id="IPR035965">
    <property type="entry name" value="PAS-like_dom_sf"/>
</dbReference>
<feature type="domain" description="PAS fold-3" evidence="1">
    <location>
        <begin position="38"/>
        <end position="108"/>
    </location>
</feature>
<dbReference type="eggNOG" id="COG0840">
    <property type="taxonomic scope" value="Bacteria"/>
</dbReference>
<gene>
    <name evidence="2" type="ordered locus">RPE_3798</name>
</gene>
<reference evidence="2" key="1">
    <citation type="submission" date="2006-09" db="EMBL/GenBank/DDBJ databases">
        <title>Complete sequence of Rhodopseudomonas palustris BisA53.</title>
        <authorList>
            <consortium name="US DOE Joint Genome Institute"/>
            <person name="Copeland A."/>
            <person name="Lucas S."/>
            <person name="Lapidus A."/>
            <person name="Barry K."/>
            <person name="Detter J.C."/>
            <person name="Glavina del Rio T."/>
            <person name="Hammon N."/>
            <person name="Israni S."/>
            <person name="Dalin E."/>
            <person name="Tice H."/>
            <person name="Pitluck S."/>
            <person name="Chain P."/>
            <person name="Malfatti S."/>
            <person name="Shin M."/>
            <person name="Vergez L."/>
            <person name="Schmutz J."/>
            <person name="Larimer F."/>
            <person name="Land M."/>
            <person name="Hauser L."/>
            <person name="Pelletier D.A."/>
            <person name="Kyrpides N."/>
            <person name="Kim E."/>
            <person name="Harwood C.S."/>
            <person name="Oda Y."/>
            <person name="Richardson P."/>
        </authorList>
    </citation>
    <scope>NUCLEOTIDE SEQUENCE [LARGE SCALE GENOMIC DNA]</scope>
    <source>
        <strain evidence="2">BisA53</strain>
    </source>
</reference>
<evidence type="ECO:0000259" key="1">
    <source>
        <dbReference type="Pfam" id="PF08447"/>
    </source>
</evidence>
<evidence type="ECO:0000313" key="2">
    <source>
        <dbReference type="EMBL" id="ABJ07727.1"/>
    </source>
</evidence>
<proteinExistence type="predicted"/>
<dbReference type="Pfam" id="PF08447">
    <property type="entry name" value="PAS_3"/>
    <property type="match status" value="1"/>
</dbReference>
<dbReference type="AlphaFoldDB" id="Q07K07"/>
<dbReference type="KEGG" id="rpe:RPE_3798"/>
<dbReference type="SUPFAM" id="SSF55785">
    <property type="entry name" value="PYP-like sensor domain (PAS domain)"/>
    <property type="match status" value="1"/>
</dbReference>
<dbReference type="InterPro" id="IPR013655">
    <property type="entry name" value="PAS_fold_3"/>
</dbReference>
<protein>
    <submittedName>
        <fullName evidence="2">Putative PAS/PAC sensor protein</fullName>
    </submittedName>
</protein>
<sequence length="408" mass="45354">MTDTAAPSSIETARESHFEIDELFFSRTDTRGIILSGNGVFQRVSKFGWDELVNKPHKIIRHPDMPKAVFFLLWDFLKKGKPIGAYVKNRAKDGSYYWVFAIATPAQDGFLSVRLKPSTELLAVVEAQYDALRDIERSKALSSAESAALLLETLKGLGFASYDDFMSVAIGKEFAARNQAMGRPRDPTIANFEAMLASSQVLLAETEAILACFQANRYVPLNLQVLSAQLGPDGRAIGVISEDYGRVSDEIQHRIGEVTRSSAALFRKVYEVNFLLCTAQLQEEVTEVFAAERSTDLQNRDIDSAYLDRQRADYHELARDGLIAVIEQIETLQENCREMRRLATSLDVIRIMGTVSSAGLSLGNTVFDGLMNDLKLFQATVSDRLRKVQQIGLHMEGDTRKAVLAIAA</sequence>
<organism evidence="2">
    <name type="scientific">Rhodopseudomonas palustris (strain BisA53)</name>
    <dbReference type="NCBI Taxonomy" id="316055"/>
    <lineage>
        <taxon>Bacteria</taxon>
        <taxon>Pseudomonadati</taxon>
        <taxon>Pseudomonadota</taxon>
        <taxon>Alphaproteobacteria</taxon>
        <taxon>Hyphomicrobiales</taxon>
        <taxon>Nitrobacteraceae</taxon>
        <taxon>Rhodopseudomonas</taxon>
    </lineage>
</organism>
<dbReference type="HOGENOM" id="CLU_032045_0_0_5"/>
<dbReference type="Gene3D" id="3.30.450.20">
    <property type="entry name" value="PAS domain"/>
    <property type="match status" value="1"/>
</dbReference>
<dbReference type="EMBL" id="CP000463">
    <property type="protein sequence ID" value="ABJ07727.1"/>
    <property type="molecule type" value="Genomic_DNA"/>
</dbReference>
<name>Q07K07_RHOP5</name>